<evidence type="ECO:0000313" key="1">
    <source>
        <dbReference type="EMBL" id="MEJ6010933.1"/>
    </source>
</evidence>
<keyword evidence="2" id="KW-1185">Reference proteome</keyword>
<name>A0ABU8SAE0_9SPHN</name>
<evidence type="ECO:0008006" key="3">
    <source>
        <dbReference type="Google" id="ProtNLM"/>
    </source>
</evidence>
<dbReference type="RefSeq" id="WP_339967786.1">
    <property type="nucleotide sequence ID" value="NZ_JBBHJY010000007.1"/>
</dbReference>
<dbReference type="SUPFAM" id="SSF54427">
    <property type="entry name" value="NTF2-like"/>
    <property type="match status" value="1"/>
</dbReference>
<evidence type="ECO:0000313" key="2">
    <source>
        <dbReference type="Proteomes" id="UP001379235"/>
    </source>
</evidence>
<comment type="caution">
    <text evidence="1">The sequence shown here is derived from an EMBL/GenBank/DDBJ whole genome shotgun (WGS) entry which is preliminary data.</text>
</comment>
<sequence length="147" mass="16178">MANEMPPSSEFTGLSRAVIAYSEAFSGIAAKAKAGTLGDADWAEMEKLVDVDGFVREGVFLGPQAEVIDWPTYRHYVTQYGGHTDWEGTLRRMTEVPGLVALELEERNTRGGMTHVSNTVTIYEFNDAGKLKRLHVYVSPIGERPAA</sequence>
<accession>A0ABU8SAE0</accession>
<dbReference type="Proteomes" id="UP001379235">
    <property type="component" value="Unassembled WGS sequence"/>
</dbReference>
<proteinExistence type="predicted"/>
<gene>
    <name evidence="1" type="ORF">WG900_13505</name>
</gene>
<reference evidence="1 2" key="1">
    <citation type="submission" date="2024-03" db="EMBL/GenBank/DDBJ databases">
        <authorList>
            <person name="Jo J.-H."/>
        </authorList>
    </citation>
    <scope>NUCLEOTIDE SEQUENCE [LARGE SCALE GENOMIC DNA]</scope>
    <source>
        <strain evidence="1 2">AS3R-12</strain>
    </source>
</reference>
<dbReference type="InterPro" id="IPR032710">
    <property type="entry name" value="NTF2-like_dom_sf"/>
</dbReference>
<organism evidence="1 2">
    <name type="scientific">Novosphingobium aquae</name>
    <dbReference type="NCBI Taxonomy" id="3133435"/>
    <lineage>
        <taxon>Bacteria</taxon>
        <taxon>Pseudomonadati</taxon>
        <taxon>Pseudomonadota</taxon>
        <taxon>Alphaproteobacteria</taxon>
        <taxon>Sphingomonadales</taxon>
        <taxon>Sphingomonadaceae</taxon>
        <taxon>Novosphingobium</taxon>
    </lineage>
</organism>
<protein>
    <recommendedName>
        <fullName evidence="3">SnoaL-like domain-containing protein</fullName>
    </recommendedName>
</protein>
<dbReference type="EMBL" id="JBBHJY010000007">
    <property type="protein sequence ID" value="MEJ6010933.1"/>
    <property type="molecule type" value="Genomic_DNA"/>
</dbReference>